<protein>
    <submittedName>
        <fullName evidence="1">Uncharacterized protein</fullName>
    </submittedName>
</protein>
<dbReference type="AlphaFoldDB" id="A0A7S4HSM0"/>
<reference evidence="1" key="1">
    <citation type="submission" date="2021-01" db="EMBL/GenBank/DDBJ databases">
        <authorList>
            <person name="Corre E."/>
            <person name="Pelletier E."/>
            <person name="Niang G."/>
            <person name="Scheremetjew M."/>
            <person name="Finn R."/>
            <person name="Kale V."/>
            <person name="Holt S."/>
            <person name="Cochrane G."/>
            <person name="Meng A."/>
            <person name="Brown T."/>
            <person name="Cohen L."/>
        </authorList>
    </citation>
    <scope>NUCLEOTIDE SEQUENCE</scope>
    <source>
        <strain evidence="1">DIVA3 518/3/11/1/6</strain>
    </source>
</reference>
<dbReference type="EMBL" id="HBKP01005792">
    <property type="protein sequence ID" value="CAE2208187.1"/>
    <property type="molecule type" value="Transcribed_RNA"/>
</dbReference>
<gene>
    <name evidence="1" type="ORF">VSP0166_LOCUS4143</name>
</gene>
<name>A0A7S4HSM0_9EUKA</name>
<evidence type="ECO:0000313" key="1">
    <source>
        <dbReference type="EMBL" id="CAE2208187.1"/>
    </source>
</evidence>
<sequence>MDKRKLERKHITLNLSLPMLSLKKAILQINQFTSSTLLSKEKEQVKTQEPESNTPETVVAFLDNYYASHPHSRQEIENKKVEALQNRKNHVKRTRDINWTMYNF</sequence>
<accession>A0A7S4HSM0</accession>
<organism evidence="1">
    <name type="scientific">Vannella robusta</name>
    <dbReference type="NCBI Taxonomy" id="1487602"/>
    <lineage>
        <taxon>Eukaryota</taxon>
        <taxon>Amoebozoa</taxon>
        <taxon>Discosea</taxon>
        <taxon>Flabellinia</taxon>
        <taxon>Vannellidae</taxon>
        <taxon>Vannella</taxon>
    </lineage>
</organism>
<proteinExistence type="predicted"/>